<dbReference type="InterPro" id="IPR002401">
    <property type="entry name" value="Cyt_P450_E_grp-I"/>
</dbReference>
<keyword evidence="5 9" id="KW-0479">Metal-binding</keyword>
<evidence type="ECO:0000256" key="5">
    <source>
        <dbReference type="ARBA" id="ARBA00022723"/>
    </source>
</evidence>
<name>A0A067Q0Q7_9AGAM</name>
<dbReference type="InterPro" id="IPR050364">
    <property type="entry name" value="Cytochrome_P450_fung"/>
</dbReference>
<dbReference type="AlphaFoldDB" id="A0A067Q0Q7"/>
<comment type="pathway">
    <text evidence="2">Secondary metabolite biosynthesis.</text>
</comment>
<dbReference type="Pfam" id="PF00067">
    <property type="entry name" value="p450"/>
    <property type="match status" value="1"/>
</dbReference>
<comment type="cofactor">
    <cofactor evidence="1 9">
        <name>heme</name>
        <dbReference type="ChEBI" id="CHEBI:30413"/>
    </cofactor>
</comment>
<dbReference type="GO" id="GO:0005506">
    <property type="term" value="F:iron ion binding"/>
    <property type="evidence" value="ECO:0007669"/>
    <property type="project" value="InterPro"/>
</dbReference>
<dbReference type="OrthoDB" id="2789670at2759"/>
<dbReference type="Gene3D" id="1.10.630.10">
    <property type="entry name" value="Cytochrome P450"/>
    <property type="match status" value="1"/>
</dbReference>
<organism evidence="11 12">
    <name type="scientific">Jaapia argillacea MUCL 33604</name>
    <dbReference type="NCBI Taxonomy" id="933084"/>
    <lineage>
        <taxon>Eukaryota</taxon>
        <taxon>Fungi</taxon>
        <taxon>Dikarya</taxon>
        <taxon>Basidiomycota</taxon>
        <taxon>Agaricomycotina</taxon>
        <taxon>Agaricomycetes</taxon>
        <taxon>Agaricomycetidae</taxon>
        <taxon>Jaapiales</taxon>
        <taxon>Jaapiaceae</taxon>
        <taxon>Jaapia</taxon>
    </lineage>
</organism>
<reference evidence="12" key="1">
    <citation type="journal article" date="2014" name="Proc. Natl. Acad. Sci. U.S.A.">
        <title>Extensive sampling of basidiomycete genomes demonstrates inadequacy of the white-rot/brown-rot paradigm for wood decay fungi.</title>
        <authorList>
            <person name="Riley R."/>
            <person name="Salamov A.A."/>
            <person name="Brown D.W."/>
            <person name="Nagy L.G."/>
            <person name="Floudas D."/>
            <person name="Held B.W."/>
            <person name="Levasseur A."/>
            <person name="Lombard V."/>
            <person name="Morin E."/>
            <person name="Otillar R."/>
            <person name="Lindquist E.A."/>
            <person name="Sun H."/>
            <person name="LaButti K.M."/>
            <person name="Schmutz J."/>
            <person name="Jabbour D."/>
            <person name="Luo H."/>
            <person name="Baker S.E."/>
            <person name="Pisabarro A.G."/>
            <person name="Walton J.D."/>
            <person name="Blanchette R.A."/>
            <person name="Henrissat B."/>
            <person name="Martin F."/>
            <person name="Cullen D."/>
            <person name="Hibbett D.S."/>
            <person name="Grigoriev I.V."/>
        </authorList>
    </citation>
    <scope>NUCLEOTIDE SEQUENCE [LARGE SCALE GENOMIC DNA]</scope>
    <source>
        <strain evidence="12">MUCL 33604</strain>
    </source>
</reference>
<evidence type="ECO:0000256" key="1">
    <source>
        <dbReference type="ARBA" id="ARBA00001971"/>
    </source>
</evidence>
<accession>A0A067Q0Q7</accession>
<keyword evidence="6 10" id="KW-0560">Oxidoreductase</keyword>
<dbReference type="PROSITE" id="PS00086">
    <property type="entry name" value="CYTOCHROME_P450"/>
    <property type="match status" value="1"/>
</dbReference>
<evidence type="ECO:0008006" key="13">
    <source>
        <dbReference type="Google" id="ProtNLM"/>
    </source>
</evidence>
<dbReference type="PANTHER" id="PTHR46300:SF7">
    <property type="entry name" value="P450, PUTATIVE (EUROFUNG)-RELATED"/>
    <property type="match status" value="1"/>
</dbReference>
<dbReference type="SUPFAM" id="SSF48264">
    <property type="entry name" value="Cytochrome P450"/>
    <property type="match status" value="1"/>
</dbReference>
<dbReference type="GO" id="GO:0004497">
    <property type="term" value="F:monooxygenase activity"/>
    <property type="evidence" value="ECO:0007669"/>
    <property type="project" value="UniProtKB-KW"/>
</dbReference>
<dbReference type="STRING" id="933084.A0A067Q0Q7"/>
<proteinExistence type="inferred from homology"/>
<evidence type="ECO:0000313" key="12">
    <source>
        <dbReference type="Proteomes" id="UP000027265"/>
    </source>
</evidence>
<dbReference type="EMBL" id="KL197720">
    <property type="protein sequence ID" value="KDQ57072.1"/>
    <property type="molecule type" value="Genomic_DNA"/>
</dbReference>
<comment type="similarity">
    <text evidence="3 10">Belongs to the cytochrome P450 family.</text>
</comment>
<feature type="binding site" description="axial binding residue" evidence="9">
    <location>
        <position position="435"/>
    </location>
    <ligand>
        <name>heme</name>
        <dbReference type="ChEBI" id="CHEBI:30413"/>
    </ligand>
    <ligandPart>
        <name>Fe</name>
        <dbReference type="ChEBI" id="CHEBI:18248"/>
    </ligandPart>
</feature>
<evidence type="ECO:0000256" key="9">
    <source>
        <dbReference type="PIRSR" id="PIRSR602401-1"/>
    </source>
</evidence>
<evidence type="ECO:0000256" key="6">
    <source>
        <dbReference type="ARBA" id="ARBA00023002"/>
    </source>
</evidence>
<keyword evidence="7 9" id="KW-0408">Iron</keyword>
<evidence type="ECO:0000256" key="3">
    <source>
        <dbReference type="ARBA" id="ARBA00010617"/>
    </source>
</evidence>
<dbReference type="GO" id="GO:0020037">
    <property type="term" value="F:heme binding"/>
    <property type="evidence" value="ECO:0007669"/>
    <property type="project" value="InterPro"/>
</dbReference>
<dbReference type="InParanoid" id="A0A067Q0Q7"/>
<dbReference type="PANTHER" id="PTHR46300">
    <property type="entry name" value="P450, PUTATIVE (EUROFUNG)-RELATED-RELATED"/>
    <property type="match status" value="1"/>
</dbReference>
<keyword evidence="8 10" id="KW-0503">Monooxygenase</keyword>
<evidence type="ECO:0000256" key="4">
    <source>
        <dbReference type="ARBA" id="ARBA00022617"/>
    </source>
</evidence>
<dbReference type="InterPro" id="IPR017972">
    <property type="entry name" value="Cyt_P450_CS"/>
</dbReference>
<keyword evidence="4 9" id="KW-0349">Heme</keyword>
<dbReference type="PRINTS" id="PR00385">
    <property type="entry name" value="P450"/>
</dbReference>
<sequence>MVSNITVLDAGLAVVALYLLKRLLSRKATPAPLPPGPKGLPVIQNLLDMPTEYENLTFAQWGEKYGDLVSITLMGQTMIIVNSGKLAIDMLDRKSAIYSDRPVFPMGGEIIGWRDTLALTRYGQRFRDIRRMFHQIIGTKAIMSQFIPIEEQATHRFLKRVLKSPKDIAKHIRWMAGCIILEIAYGYKVLEQDDPIIDLVDKATEQFSLATSPGAYLVDVIPALQYVPDWFPGTGWKKVAAEYKATLTDMGNVPLDFTKAEMAAGTAAPSFTSNLLEGKELSDTEKDTIKWAAASLYSGGADTTVSTTYTFYLAMTLHPEILKKAQAEIDAVVGSDRLPSFEDRENLPYVNALVKEVLRWGPVTPLGLPHGSTEDDIYEGYFIPKGSIIFVNVWQLLRDPRVYANPLQFDPERFLKAEPEEDPKNFCFGFGRRICPGRILADASIYISIAMSLAVFDITKAKDERGNVLEPVKDFTSGIISHPKPFPCEIRPRSAKAEALINEN</sequence>
<evidence type="ECO:0000256" key="8">
    <source>
        <dbReference type="ARBA" id="ARBA00023033"/>
    </source>
</evidence>
<protein>
    <recommendedName>
        <fullName evidence="13">Cytochrome P450</fullName>
    </recommendedName>
</protein>
<dbReference type="CDD" id="cd11065">
    <property type="entry name" value="CYP64-like"/>
    <property type="match status" value="1"/>
</dbReference>
<keyword evidence="12" id="KW-1185">Reference proteome</keyword>
<evidence type="ECO:0000313" key="11">
    <source>
        <dbReference type="EMBL" id="KDQ57072.1"/>
    </source>
</evidence>
<dbReference type="HOGENOM" id="CLU_001570_2_3_1"/>
<gene>
    <name evidence="11" type="ORF">JAAARDRAFT_35668</name>
</gene>
<dbReference type="PRINTS" id="PR00463">
    <property type="entry name" value="EP450I"/>
</dbReference>
<dbReference type="Proteomes" id="UP000027265">
    <property type="component" value="Unassembled WGS sequence"/>
</dbReference>
<evidence type="ECO:0000256" key="2">
    <source>
        <dbReference type="ARBA" id="ARBA00005179"/>
    </source>
</evidence>
<dbReference type="InterPro" id="IPR001128">
    <property type="entry name" value="Cyt_P450"/>
</dbReference>
<evidence type="ECO:0000256" key="10">
    <source>
        <dbReference type="RuleBase" id="RU000461"/>
    </source>
</evidence>
<dbReference type="GO" id="GO:0016705">
    <property type="term" value="F:oxidoreductase activity, acting on paired donors, with incorporation or reduction of molecular oxygen"/>
    <property type="evidence" value="ECO:0007669"/>
    <property type="project" value="InterPro"/>
</dbReference>
<evidence type="ECO:0000256" key="7">
    <source>
        <dbReference type="ARBA" id="ARBA00023004"/>
    </source>
</evidence>
<dbReference type="InterPro" id="IPR036396">
    <property type="entry name" value="Cyt_P450_sf"/>
</dbReference>